<proteinExistence type="predicted"/>
<dbReference type="PANTHER" id="PTHR42080">
    <property type="entry name" value="SRR1 DOMAIN-CONTAINING PROTEIN"/>
    <property type="match status" value="1"/>
</dbReference>
<feature type="domain" description="SRR1-like" evidence="1">
    <location>
        <begin position="150"/>
        <end position="266"/>
    </location>
</feature>
<feature type="non-terminal residue" evidence="2">
    <location>
        <position position="317"/>
    </location>
</feature>
<dbReference type="PANTHER" id="PTHR42080:SF3">
    <property type="entry name" value="SRR1-LIKE DOMAIN-CONTAINING PROTEIN"/>
    <property type="match status" value="1"/>
</dbReference>
<protein>
    <recommendedName>
        <fullName evidence="1">SRR1-like domain-containing protein</fullName>
    </recommendedName>
</protein>
<name>A0A319DSL7_ASPSB</name>
<organism evidence="2 3">
    <name type="scientific">Aspergillus sclerotiicarbonarius (strain CBS 121057 / IBT 28362)</name>
    <dbReference type="NCBI Taxonomy" id="1448318"/>
    <lineage>
        <taxon>Eukaryota</taxon>
        <taxon>Fungi</taxon>
        <taxon>Dikarya</taxon>
        <taxon>Ascomycota</taxon>
        <taxon>Pezizomycotina</taxon>
        <taxon>Eurotiomycetes</taxon>
        <taxon>Eurotiomycetidae</taxon>
        <taxon>Eurotiales</taxon>
        <taxon>Aspergillaceae</taxon>
        <taxon>Aspergillus</taxon>
        <taxon>Aspergillus subgen. Circumdati</taxon>
    </lineage>
</organism>
<feature type="non-terminal residue" evidence="2">
    <location>
        <position position="1"/>
    </location>
</feature>
<evidence type="ECO:0000313" key="2">
    <source>
        <dbReference type="EMBL" id="PYI00592.1"/>
    </source>
</evidence>
<dbReference type="InterPro" id="IPR012942">
    <property type="entry name" value="SRR1-like"/>
</dbReference>
<evidence type="ECO:0000313" key="3">
    <source>
        <dbReference type="Proteomes" id="UP000248423"/>
    </source>
</evidence>
<dbReference type="EMBL" id="KZ826444">
    <property type="protein sequence ID" value="PYI00592.1"/>
    <property type="molecule type" value="Genomic_DNA"/>
</dbReference>
<dbReference type="Pfam" id="PF07985">
    <property type="entry name" value="SRR1"/>
    <property type="match status" value="1"/>
</dbReference>
<dbReference type="Proteomes" id="UP000248423">
    <property type="component" value="Unassembled WGS sequence"/>
</dbReference>
<dbReference type="AlphaFoldDB" id="A0A319DSL7"/>
<keyword evidence="3" id="KW-1185">Reference proteome</keyword>
<reference evidence="2 3" key="1">
    <citation type="submission" date="2018-02" db="EMBL/GenBank/DDBJ databases">
        <title>The genomes of Aspergillus section Nigri reveals drivers in fungal speciation.</title>
        <authorList>
            <consortium name="DOE Joint Genome Institute"/>
            <person name="Vesth T.C."/>
            <person name="Nybo J."/>
            <person name="Theobald S."/>
            <person name="Brandl J."/>
            <person name="Frisvad J.C."/>
            <person name="Nielsen K.F."/>
            <person name="Lyhne E.K."/>
            <person name="Kogle M.E."/>
            <person name="Kuo A."/>
            <person name="Riley R."/>
            <person name="Clum A."/>
            <person name="Nolan M."/>
            <person name="Lipzen A."/>
            <person name="Salamov A."/>
            <person name="Henrissat B."/>
            <person name="Wiebenga A."/>
            <person name="De vries R.P."/>
            <person name="Grigoriev I.V."/>
            <person name="Mortensen U.H."/>
            <person name="Andersen M.R."/>
            <person name="Baker S.E."/>
        </authorList>
    </citation>
    <scope>NUCLEOTIDE SEQUENCE [LARGE SCALE GENOMIC DNA]</scope>
    <source>
        <strain evidence="2 3">CBS 121057</strain>
    </source>
</reference>
<evidence type="ECO:0000259" key="1">
    <source>
        <dbReference type="Pfam" id="PF07985"/>
    </source>
</evidence>
<accession>A0A319DSL7</accession>
<dbReference type="OrthoDB" id="5230585at2759"/>
<dbReference type="VEuPathDB" id="FungiDB:BO78DRAFT_289617"/>
<gene>
    <name evidence="2" type="ORF">BO78DRAFT_289617</name>
</gene>
<sequence length="317" mass="35882">FHELERSGEPYFLKESLRDVHKQMKERKAGQVITIKALDGSLVDFTVRTGEVLDIRSGVAWIAGKTYIDYVPIHGLEGHLADFPHLGYCNLRIYHRLRFRAVQTGEYLYEPVTPPFEASLAEFIALRRAWEGSDTQKQLRATLEALPAIAGPITKIVGFACNSMASPQGCMPEKQRIAFQHALLLTLKDILGKKTGNPDIKIVVQDPAYTESDVAVLRAVGMTVVEDPVGFLDVDEKTFVFSCSPNVPVRQIVMNLTMPAGMIWNKVLAETVIFDITDPWNLFVHRCINRYYDTHDFPDDRWHFGLMGVYLRRVDGE</sequence>